<dbReference type="HAMAP" id="MF_01225_B">
    <property type="entry name" value="MoaA_B"/>
    <property type="match status" value="1"/>
</dbReference>
<evidence type="ECO:0000256" key="21">
    <source>
        <dbReference type="SAM" id="MobiDB-lite"/>
    </source>
</evidence>
<evidence type="ECO:0000256" key="13">
    <source>
        <dbReference type="ARBA" id="ARBA00023004"/>
    </source>
</evidence>
<keyword evidence="12" id="KW-0547">Nucleotide-binding</keyword>
<evidence type="ECO:0000256" key="4">
    <source>
        <dbReference type="ARBA" id="ARBA00008484"/>
    </source>
</evidence>
<dbReference type="GO" id="GO:0006777">
    <property type="term" value="P:Mo-molybdopterin cofactor biosynthetic process"/>
    <property type="evidence" value="ECO:0007669"/>
    <property type="project" value="UniProtKB-KW"/>
</dbReference>
<comment type="pathway">
    <text evidence="3">Cofactor biosynthesis; molybdopterin biosynthesis.</text>
</comment>
<dbReference type="InterPro" id="IPR036522">
    <property type="entry name" value="MoaC_sf"/>
</dbReference>
<sequence length="702" mass="77573">MTTAMTATISNASRSYLLQHSSRSTQYCSLSKWWSSCRLAKRLHHHSAVQCQKAHQSTCMVPSPERKPRFFGEDKLLPFSAFLTDSFGRQHNYLRISLTEKCSLRCQYCMPEDGVELTPQKKLLTSEEILRITRLFVKEGVDKVRLTGGEPLVRKDIIDIVEQLGSLDGLRTLAMTTNGVALHRKLAKLREGGLNLLNISLDTLVPAKFEFITRRRGFNQVWKGLEKAIDLGYDPVKINCVVMRGLNEDEICDFVALTKDKPIEVRFIEYMPFDGNKWNDKKMFSCSDMQQTIRDRWPEFAPLEEEEPNATAVVYKVPGFQGTVGFIASMTKPFCGSCNRLRLTADGNLKVCLFGNAEVSLRDIMREGASDEDLLEVIGAAVGRKKKQHAGMFNIAKMKNRPMILIGNQHHVQPYIPGRVHLDLIPNMDYIVTRSKVNRTEVARAVFAPIVPYVQHFITPSQRNTTNIKMVRHLSSATSNADNENSSNLSKADTESGQLSDLLPPDLSTDHSPINLAPDGPSATQGPNHTRTSSSSVPSTTKEASQPNLTHVSETGKAQMVDVGDKPGTSRLAVASGRVLLGQTAFALVRQNRIAKGDVLSVAQIAGIMAAKRTSSLIPLCHNIPISKVDVTLTMEEASHSVLVCAEVRTVGVTGVEMEALTAVSVAALTLYDMCKAVTHDIVITDIQLIIKTGGQRGDFKR</sequence>
<feature type="compositionally biased region" description="Polar residues" evidence="21">
    <location>
        <begin position="542"/>
        <end position="553"/>
    </location>
</feature>
<evidence type="ECO:0000256" key="7">
    <source>
        <dbReference type="ARBA" id="ARBA00012575"/>
    </source>
</evidence>
<dbReference type="NCBIfam" id="TIGR02666">
    <property type="entry name" value="moaA"/>
    <property type="match status" value="1"/>
</dbReference>
<feature type="compositionally biased region" description="Low complexity" evidence="21">
    <location>
        <begin position="530"/>
        <end position="541"/>
    </location>
</feature>
<dbReference type="SMART" id="SM00729">
    <property type="entry name" value="Elp3"/>
    <property type="match status" value="1"/>
</dbReference>
<protein>
    <recommendedName>
        <fullName evidence="8">Molybdenum cofactor biosynthesis protein 1</fullName>
        <ecNumber evidence="6">4.1.99.22</ecNumber>
        <ecNumber evidence="7">4.6.1.17</ecNumber>
    </recommendedName>
</protein>
<evidence type="ECO:0000313" key="23">
    <source>
        <dbReference type="EnsemblMetazoa" id="XP_038075089.1"/>
    </source>
</evidence>
<dbReference type="EC" id="4.1.99.22" evidence="6"/>
<dbReference type="NCBIfam" id="NF001199">
    <property type="entry name" value="PRK00164.2-1"/>
    <property type="match status" value="1"/>
</dbReference>
<proteinExistence type="inferred from homology"/>
<keyword evidence="11" id="KW-0479">Metal-binding</keyword>
<evidence type="ECO:0000256" key="16">
    <source>
        <dbReference type="ARBA" id="ARBA00023150"/>
    </source>
</evidence>
<dbReference type="Proteomes" id="UP000887568">
    <property type="component" value="Unplaced"/>
</dbReference>
<dbReference type="Gene3D" id="3.20.20.70">
    <property type="entry name" value="Aldolase class I"/>
    <property type="match status" value="1"/>
</dbReference>
<name>A0A914BG68_PATMI</name>
<dbReference type="NCBIfam" id="NF006870">
    <property type="entry name" value="PRK09364.1"/>
    <property type="match status" value="1"/>
</dbReference>
<dbReference type="Pfam" id="PF04055">
    <property type="entry name" value="Radical_SAM"/>
    <property type="match status" value="1"/>
</dbReference>
<dbReference type="GeneID" id="119742904"/>
<comment type="catalytic activity">
    <reaction evidence="1">
        <text>(8S)-3',8-cyclo-7,8-dihydroguanosine 5'-triphosphate = cyclic pyranopterin phosphate + diphosphate</text>
        <dbReference type="Rhea" id="RHEA:49580"/>
        <dbReference type="ChEBI" id="CHEBI:33019"/>
        <dbReference type="ChEBI" id="CHEBI:59648"/>
        <dbReference type="ChEBI" id="CHEBI:131766"/>
        <dbReference type="EC" id="4.6.1.17"/>
    </reaction>
</comment>
<keyword evidence="9" id="KW-0004">4Fe-4S</keyword>
<dbReference type="CDD" id="cd21117">
    <property type="entry name" value="Twitch_MoaA"/>
    <property type="match status" value="1"/>
</dbReference>
<evidence type="ECO:0000256" key="15">
    <source>
        <dbReference type="ARBA" id="ARBA00023134"/>
    </source>
</evidence>
<dbReference type="SFLD" id="SFLDS00029">
    <property type="entry name" value="Radical_SAM"/>
    <property type="match status" value="1"/>
</dbReference>
<evidence type="ECO:0000313" key="24">
    <source>
        <dbReference type="Proteomes" id="UP000887568"/>
    </source>
</evidence>
<dbReference type="SUPFAM" id="SSF102114">
    <property type="entry name" value="Radical SAM enzymes"/>
    <property type="match status" value="1"/>
</dbReference>
<dbReference type="SFLD" id="SFLDG01386">
    <property type="entry name" value="main_SPASM_domain-containing"/>
    <property type="match status" value="1"/>
</dbReference>
<dbReference type="FunFam" id="3.20.20.70:FF:000117">
    <property type="entry name" value="molybdenum cofactor biosynthesis protein 1"/>
    <property type="match status" value="1"/>
</dbReference>
<dbReference type="RefSeq" id="XP_038075096.1">
    <property type="nucleotide sequence ID" value="XM_038219168.1"/>
</dbReference>
<dbReference type="Pfam" id="PF06463">
    <property type="entry name" value="Mob_synth_C"/>
    <property type="match status" value="1"/>
</dbReference>
<accession>A0A914BG68</accession>
<dbReference type="PANTHER" id="PTHR22960:SF0">
    <property type="entry name" value="MOLYBDENUM COFACTOR BIOSYNTHESIS PROTEIN 1"/>
    <property type="match status" value="1"/>
</dbReference>
<dbReference type="RefSeq" id="XP_038075089.1">
    <property type="nucleotide sequence ID" value="XM_038219161.1"/>
</dbReference>
<dbReference type="FunFam" id="3.30.70.640:FF:000002">
    <property type="entry name" value="Molybdenum cofactor biosynthesis protein 1"/>
    <property type="match status" value="1"/>
</dbReference>
<feature type="compositionally biased region" description="Low complexity" evidence="21">
    <location>
        <begin position="499"/>
        <end position="513"/>
    </location>
</feature>
<evidence type="ECO:0000259" key="22">
    <source>
        <dbReference type="PROSITE" id="PS51918"/>
    </source>
</evidence>
<comment type="subunit">
    <text evidence="20">Isoform MOCS1A and isoform MOCS1B probably form a heterooligomer.</text>
</comment>
<feature type="domain" description="Radical SAM core" evidence="22">
    <location>
        <begin position="86"/>
        <end position="310"/>
    </location>
</feature>
<comment type="cofactor">
    <cofactor evidence="2">
        <name>[4Fe-4S] cluster</name>
        <dbReference type="ChEBI" id="CHEBI:49883"/>
    </cofactor>
</comment>
<dbReference type="InterPro" id="IPR023045">
    <property type="entry name" value="MoaC"/>
</dbReference>
<dbReference type="EnsemblMetazoa" id="XM_038219168.1">
    <property type="protein sequence ID" value="XP_038075096.1"/>
    <property type="gene ID" value="LOC119742904"/>
</dbReference>
<evidence type="ECO:0000256" key="9">
    <source>
        <dbReference type="ARBA" id="ARBA00022485"/>
    </source>
</evidence>
<evidence type="ECO:0000256" key="18">
    <source>
        <dbReference type="ARBA" id="ARBA00048697"/>
    </source>
</evidence>
<keyword evidence="16" id="KW-0501">Molybdenum cofactor biosynthesis</keyword>
<evidence type="ECO:0000256" key="6">
    <source>
        <dbReference type="ARBA" id="ARBA00012167"/>
    </source>
</evidence>
<dbReference type="CTD" id="4337"/>
<dbReference type="InterPro" id="IPR013483">
    <property type="entry name" value="MoaA"/>
</dbReference>
<evidence type="ECO:0000256" key="2">
    <source>
        <dbReference type="ARBA" id="ARBA00001966"/>
    </source>
</evidence>
<evidence type="ECO:0000256" key="14">
    <source>
        <dbReference type="ARBA" id="ARBA00023014"/>
    </source>
</evidence>
<dbReference type="GO" id="GO:0061799">
    <property type="term" value="F:cyclic pyranopterin monophosphate synthase activity"/>
    <property type="evidence" value="ECO:0007669"/>
    <property type="project" value="UniProtKB-EC"/>
</dbReference>
<dbReference type="InterPro" id="IPR013785">
    <property type="entry name" value="Aldolase_TIM"/>
</dbReference>
<reference evidence="23" key="1">
    <citation type="submission" date="2022-11" db="UniProtKB">
        <authorList>
            <consortium name="EnsemblMetazoa"/>
        </authorList>
    </citation>
    <scope>IDENTIFICATION</scope>
</reference>
<dbReference type="GO" id="GO:0005525">
    <property type="term" value="F:GTP binding"/>
    <property type="evidence" value="ECO:0007669"/>
    <property type="project" value="UniProtKB-KW"/>
</dbReference>
<dbReference type="OMA" id="QTVHMTS"/>
<evidence type="ECO:0000256" key="11">
    <source>
        <dbReference type="ARBA" id="ARBA00022723"/>
    </source>
</evidence>
<evidence type="ECO:0000256" key="19">
    <source>
        <dbReference type="ARBA" id="ARBA00054222"/>
    </source>
</evidence>
<keyword evidence="15" id="KW-0342">GTP-binding</keyword>
<dbReference type="OrthoDB" id="429626at2759"/>
<feature type="compositionally biased region" description="Polar residues" evidence="21">
    <location>
        <begin position="476"/>
        <end position="498"/>
    </location>
</feature>
<dbReference type="HAMAP" id="MF_01224_B">
    <property type="entry name" value="MoaC_B"/>
    <property type="match status" value="1"/>
</dbReference>
<dbReference type="SUPFAM" id="SSF55040">
    <property type="entry name" value="Molybdenum cofactor biosynthesis protein C, MoaC"/>
    <property type="match status" value="1"/>
</dbReference>
<evidence type="ECO:0000256" key="20">
    <source>
        <dbReference type="ARBA" id="ARBA00063038"/>
    </source>
</evidence>
<dbReference type="EnsemblMetazoa" id="XM_038219161.1">
    <property type="protein sequence ID" value="XP_038075089.1"/>
    <property type="gene ID" value="LOC119742904"/>
</dbReference>
<dbReference type="Gene3D" id="3.30.70.640">
    <property type="entry name" value="Molybdopterin cofactor biosynthesis C (MoaC) domain"/>
    <property type="match status" value="1"/>
</dbReference>
<evidence type="ECO:0000256" key="10">
    <source>
        <dbReference type="ARBA" id="ARBA00022691"/>
    </source>
</evidence>
<organism evidence="23 24">
    <name type="scientific">Patiria miniata</name>
    <name type="common">Bat star</name>
    <name type="synonym">Asterina miniata</name>
    <dbReference type="NCBI Taxonomy" id="46514"/>
    <lineage>
        <taxon>Eukaryota</taxon>
        <taxon>Metazoa</taxon>
        <taxon>Echinodermata</taxon>
        <taxon>Eleutherozoa</taxon>
        <taxon>Asterozoa</taxon>
        <taxon>Asteroidea</taxon>
        <taxon>Valvatacea</taxon>
        <taxon>Valvatida</taxon>
        <taxon>Asterinidae</taxon>
        <taxon>Patiria</taxon>
    </lineage>
</organism>
<keyword evidence="14" id="KW-0411">Iron-sulfur</keyword>
<keyword evidence="24" id="KW-1185">Reference proteome</keyword>
<evidence type="ECO:0000256" key="17">
    <source>
        <dbReference type="ARBA" id="ARBA00023239"/>
    </source>
</evidence>
<evidence type="ECO:0000256" key="12">
    <source>
        <dbReference type="ARBA" id="ARBA00022741"/>
    </source>
</evidence>
<dbReference type="CDD" id="cd01420">
    <property type="entry name" value="MoaC_PE"/>
    <property type="match status" value="1"/>
</dbReference>
<dbReference type="InterPro" id="IPR002820">
    <property type="entry name" value="Mopterin_CF_biosynth-C_dom"/>
</dbReference>
<dbReference type="PROSITE" id="PS51918">
    <property type="entry name" value="RADICAL_SAM"/>
    <property type="match status" value="1"/>
</dbReference>
<dbReference type="InterPro" id="IPR040064">
    <property type="entry name" value="MoaA-like"/>
</dbReference>
<feature type="region of interest" description="Disordered" evidence="21">
    <location>
        <begin position="476"/>
        <end position="558"/>
    </location>
</feature>
<dbReference type="NCBIfam" id="TIGR00581">
    <property type="entry name" value="moaC"/>
    <property type="match status" value="1"/>
</dbReference>
<dbReference type="CDD" id="cd01335">
    <property type="entry name" value="Radical_SAM"/>
    <property type="match status" value="1"/>
</dbReference>
<dbReference type="InterPro" id="IPR050105">
    <property type="entry name" value="MoCo_biosynth_MoaA/MoaC"/>
</dbReference>
<dbReference type="InterPro" id="IPR010505">
    <property type="entry name" value="MoaA_twitch"/>
</dbReference>
<dbReference type="EC" id="4.6.1.17" evidence="7"/>
<comment type="similarity">
    <text evidence="5">In the N-terminal section; belongs to the radical SAM superfamily. MoaA family.</text>
</comment>
<evidence type="ECO:0000256" key="1">
    <source>
        <dbReference type="ARBA" id="ARBA00001637"/>
    </source>
</evidence>
<keyword evidence="10" id="KW-0949">S-adenosyl-L-methionine</keyword>
<dbReference type="InterPro" id="IPR058240">
    <property type="entry name" value="rSAM_sf"/>
</dbReference>
<dbReference type="SFLD" id="SFLDG01067">
    <property type="entry name" value="SPASM/twitch_domain_containing"/>
    <property type="match status" value="1"/>
</dbReference>
<dbReference type="InterPro" id="IPR007197">
    <property type="entry name" value="rSAM"/>
</dbReference>
<comment type="function">
    <text evidence="19">Isoform MOCS1A and isoform MOCS1B probably form a complex that catalyzes the conversion of 5'-GTP to cyclic pyranopterin monophosphate (cPMP). MOCS1A catalyzes the cyclization of GTP to (8S)-3',8-cyclo-7,8-dihydroguanosine 5'-triphosphate and MOCS1B catalyzes the subsequent conversion of (8S)-3',8-cyclo-7,8-dihydroguanosine 5'-triphosphate to cPMP.</text>
</comment>
<comment type="catalytic activity">
    <reaction evidence="18">
        <text>GTP + AH2 + S-adenosyl-L-methionine = (8S)-3',8-cyclo-7,8-dihydroguanosine 5'-triphosphate + 5'-deoxyadenosine + L-methionine + A + H(+)</text>
        <dbReference type="Rhea" id="RHEA:49576"/>
        <dbReference type="ChEBI" id="CHEBI:13193"/>
        <dbReference type="ChEBI" id="CHEBI:15378"/>
        <dbReference type="ChEBI" id="CHEBI:17319"/>
        <dbReference type="ChEBI" id="CHEBI:17499"/>
        <dbReference type="ChEBI" id="CHEBI:37565"/>
        <dbReference type="ChEBI" id="CHEBI:57844"/>
        <dbReference type="ChEBI" id="CHEBI:59789"/>
        <dbReference type="ChEBI" id="CHEBI:131766"/>
        <dbReference type="EC" id="4.1.99.22"/>
    </reaction>
</comment>
<dbReference type="GO" id="GO:0046872">
    <property type="term" value="F:metal ion binding"/>
    <property type="evidence" value="ECO:0007669"/>
    <property type="project" value="UniProtKB-KW"/>
</dbReference>
<dbReference type="Pfam" id="PF01967">
    <property type="entry name" value="MoaC"/>
    <property type="match status" value="1"/>
</dbReference>
<dbReference type="AlphaFoldDB" id="A0A914BG68"/>
<dbReference type="PANTHER" id="PTHR22960">
    <property type="entry name" value="MOLYBDOPTERIN COFACTOR SYNTHESIS PROTEIN A"/>
    <property type="match status" value="1"/>
</dbReference>
<dbReference type="InterPro" id="IPR047594">
    <property type="entry name" value="MoaC_bact/euk"/>
</dbReference>
<dbReference type="GO" id="GO:0051539">
    <property type="term" value="F:4 iron, 4 sulfur cluster binding"/>
    <property type="evidence" value="ECO:0007669"/>
    <property type="project" value="UniProtKB-KW"/>
</dbReference>
<evidence type="ECO:0000256" key="3">
    <source>
        <dbReference type="ARBA" id="ARBA00005046"/>
    </source>
</evidence>
<keyword evidence="13" id="KW-0408">Iron</keyword>
<dbReference type="SFLD" id="SFLDG01383">
    <property type="entry name" value="cyclic_pyranopterin_phosphate"/>
    <property type="match status" value="1"/>
</dbReference>
<evidence type="ECO:0000256" key="8">
    <source>
        <dbReference type="ARBA" id="ARBA00015273"/>
    </source>
</evidence>
<evidence type="ECO:0000256" key="5">
    <source>
        <dbReference type="ARBA" id="ARBA00009862"/>
    </source>
</evidence>
<comment type="similarity">
    <text evidence="4">In the C-terminal section; belongs to the MoaC family.</text>
</comment>
<dbReference type="InterPro" id="IPR006638">
    <property type="entry name" value="Elp3/MiaA/NifB-like_rSAM"/>
</dbReference>
<keyword evidence="17" id="KW-0456">Lyase</keyword>
<dbReference type="GO" id="GO:0061798">
    <property type="term" value="F:GTP 3',8'-cyclase activity"/>
    <property type="evidence" value="ECO:0007669"/>
    <property type="project" value="UniProtKB-EC"/>
</dbReference>